<organism evidence="1 2">
    <name type="scientific">Intoshia linei</name>
    <dbReference type="NCBI Taxonomy" id="1819745"/>
    <lineage>
        <taxon>Eukaryota</taxon>
        <taxon>Metazoa</taxon>
        <taxon>Spiralia</taxon>
        <taxon>Lophotrochozoa</taxon>
        <taxon>Mesozoa</taxon>
        <taxon>Orthonectida</taxon>
        <taxon>Rhopaluridae</taxon>
        <taxon>Intoshia</taxon>
    </lineage>
</organism>
<dbReference type="EMBL" id="LWCA01000746">
    <property type="protein sequence ID" value="OAF67099.1"/>
    <property type="molecule type" value="Genomic_DNA"/>
</dbReference>
<gene>
    <name evidence="1" type="ORF">A3Q56_05161</name>
</gene>
<dbReference type="AlphaFoldDB" id="A0A177AYL3"/>
<comment type="caution">
    <text evidence="1">The sequence shown here is derived from an EMBL/GenBank/DDBJ whole genome shotgun (WGS) entry which is preliminary data.</text>
</comment>
<proteinExistence type="predicted"/>
<reference evidence="1 2" key="1">
    <citation type="submission" date="2016-04" db="EMBL/GenBank/DDBJ databases">
        <title>The genome of Intoshia linei affirms orthonectids as highly simplified spiralians.</title>
        <authorList>
            <person name="Mikhailov K.V."/>
            <person name="Slusarev G.S."/>
            <person name="Nikitin M.A."/>
            <person name="Logacheva M.D."/>
            <person name="Penin A."/>
            <person name="Aleoshin V."/>
            <person name="Panchin Y.V."/>
        </authorList>
    </citation>
    <scope>NUCLEOTIDE SEQUENCE [LARGE SCALE GENOMIC DNA]</scope>
    <source>
        <strain evidence="1">Intl2013</strain>
        <tissue evidence="1">Whole animal</tissue>
    </source>
</reference>
<name>A0A177AYL3_9BILA</name>
<protein>
    <submittedName>
        <fullName evidence="1">Uncharacterized protein</fullName>
    </submittedName>
</protein>
<dbReference type="Proteomes" id="UP000078046">
    <property type="component" value="Unassembled WGS sequence"/>
</dbReference>
<accession>A0A177AYL3</accession>
<keyword evidence="2" id="KW-1185">Reference proteome</keyword>
<evidence type="ECO:0000313" key="2">
    <source>
        <dbReference type="Proteomes" id="UP000078046"/>
    </source>
</evidence>
<evidence type="ECO:0000313" key="1">
    <source>
        <dbReference type="EMBL" id="OAF67099.1"/>
    </source>
</evidence>
<sequence>MLPIKDDKLWYELRDTEKKTDSEDKVEIKCHCNFSYCNICSKKEDMYC</sequence>